<dbReference type="InterPro" id="IPR036866">
    <property type="entry name" value="RibonucZ/Hydroxyglut_hydro"/>
</dbReference>
<feature type="signal peptide" evidence="1">
    <location>
        <begin position="1"/>
        <end position="22"/>
    </location>
</feature>
<name>A0ABZ2XD72_9RHOO</name>
<dbReference type="InterPro" id="IPR001279">
    <property type="entry name" value="Metallo-B-lactamas"/>
</dbReference>
<protein>
    <submittedName>
        <fullName evidence="3">MBL fold metallo-hydrolase</fullName>
    </submittedName>
</protein>
<dbReference type="Pfam" id="PF12706">
    <property type="entry name" value="Lactamase_B_2"/>
    <property type="match status" value="1"/>
</dbReference>
<keyword evidence="4" id="KW-1185">Reference proteome</keyword>
<sequence length="358" mass="40543">MRGVFPALLLALALGGCTTVNSWYDPGKAHHRPDGFVNNDPSVRGGAPWYEVIQRRWRGDFRPLAEPEGGYAAFAERWLATPDRAQLDDPAGPPRITWLGHASLLLQAGGRNILIDPNLSDHAGPFSWLSARRQVPPPLNVKELPRIDLVLISHNHYDHLDEATLTALLARGDTPEFIVPLGVKAWFDKLGMARVRELDWWQQIDLSDLRIHFTPAQHWSKRTPFDTNTTLWGGFFLDINHDGRRSAFLYTGDTGYSADFKEIRRRLGPVDLLAVPIGAYEPRDFMRPQHNNPDEAVQIMEDTDARHAIGVHWGSFALSQESFDQPPRDVAAALERRQLPESRFWLPRQGETRALPLR</sequence>
<dbReference type="SUPFAM" id="SSF56281">
    <property type="entry name" value="Metallo-hydrolase/oxidoreductase"/>
    <property type="match status" value="1"/>
</dbReference>
<dbReference type="RefSeq" id="WP_341742968.1">
    <property type="nucleotide sequence ID" value="NZ_CP151406.1"/>
</dbReference>
<evidence type="ECO:0000313" key="4">
    <source>
        <dbReference type="Proteomes" id="UP001479520"/>
    </source>
</evidence>
<accession>A0ABZ2XD72</accession>
<dbReference type="PROSITE" id="PS51257">
    <property type="entry name" value="PROKAR_LIPOPROTEIN"/>
    <property type="match status" value="1"/>
</dbReference>
<feature type="domain" description="Metallo-beta-lactamase" evidence="2">
    <location>
        <begin position="111"/>
        <end position="313"/>
    </location>
</feature>
<dbReference type="Gene3D" id="3.60.15.10">
    <property type="entry name" value="Ribonuclease Z/Hydroxyacylglutathione hydrolase-like"/>
    <property type="match status" value="1"/>
</dbReference>
<evidence type="ECO:0000259" key="2">
    <source>
        <dbReference type="Pfam" id="PF12706"/>
    </source>
</evidence>
<gene>
    <name evidence="3" type="ORF">AADV58_09150</name>
</gene>
<keyword evidence="1" id="KW-0732">Signal</keyword>
<organism evidence="3 4">
    <name type="scientific">Azonexus hydrophilus</name>
    <dbReference type="NCBI Taxonomy" id="418702"/>
    <lineage>
        <taxon>Bacteria</taxon>
        <taxon>Pseudomonadati</taxon>
        <taxon>Pseudomonadota</taxon>
        <taxon>Betaproteobacteria</taxon>
        <taxon>Rhodocyclales</taxon>
        <taxon>Azonexaceae</taxon>
        <taxon>Azonexus</taxon>
    </lineage>
</organism>
<evidence type="ECO:0000256" key="1">
    <source>
        <dbReference type="SAM" id="SignalP"/>
    </source>
</evidence>
<dbReference type="PANTHER" id="PTHR15032:SF4">
    <property type="entry name" value="N-ACYL-PHOSPHATIDYLETHANOLAMINE-HYDROLYZING PHOSPHOLIPASE D"/>
    <property type="match status" value="1"/>
</dbReference>
<proteinExistence type="predicted"/>
<dbReference type="PANTHER" id="PTHR15032">
    <property type="entry name" value="N-ACYL-PHOSPHATIDYLETHANOLAMINE-HYDROLYZING PHOSPHOLIPASE D"/>
    <property type="match status" value="1"/>
</dbReference>
<dbReference type="Proteomes" id="UP001479520">
    <property type="component" value="Chromosome"/>
</dbReference>
<feature type="chain" id="PRO_5047314809" evidence="1">
    <location>
        <begin position="23"/>
        <end position="358"/>
    </location>
</feature>
<evidence type="ECO:0000313" key="3">
    <source>
        <dbReference type="EMBL" id="WZJ20128.1"/>
    </source>
</evidence>
<reference evidence="3 4" key="1">
    <citation type="submission" date="2024-04" db="EMBL/GenBank/DDBJ databases">
        <title>Dissimilatory iodate-reducing microorganisms contribute to the enrichment of iodine in groundwater.</title>
        <authorList>
            <person name="Jiang Z."/>
        </authorList>
    </citation>
    <scope>NUCLEOTIDE SEQUENCE [LARGE SCALE GENOMIC DNA]</scope>
    <source>
        <strain evidence="3 4">NCP973</strain>
    </source>
</reference>
<dbReference type="EMBL" id="CP151406">
    <property type="protein sequence ID" value="WZJ20128.1"/>
    <property type="molecule type" value="Genomic_DNA"/>
</dbReference>